<dbReference type="AlphaFoldDB" id="A0A6G1ZE23"/>
<proteinExistence type="predicted"/>
<comment type="caution">
    <text evidence="2">The sequence shown here is derived from an EMBL/GenBank/DDBJ whole genome shotgun (WGS) entry which is preliminary data.</text>
</comment>
<feature type="domain" description="Replication-associated protein ORF2/G2P" evidence="1">
    <location>
        <begin position="47"/>
        <end position="159"/>
    </location>
</feature>
<dbReference type="RefSeq" id="WP_154278054.1">
    <property type="nucleotide sequence ID" value="NZ_WKLJ01000001.1"/>
</dbReference>
<name>A0A6G1ZE23_9BACT</name>
<evidence type="ECO:0000259" key="1">
    <source>
        <dbReference type="Pfam" id="PF23343"/>
    </source>
</evidence>
<protein>
    <recommendedName>
        <fullName evidence="1">Replication-associated protein ORF2/G2P domain-containing protein</fullName>
    </recommendedName>
</protein>
<gene>
    <name evidence="2" type="ORF">GKE01_11635</name>
</gene>
<evidence type="ECO:0000313" key="2">
    <source>
        <dbReference type="EMBL" id="MRY12120.1"/>
    </source>
</evidence>
<accession>A0A6G1ZE23</accession>
<reference evidence="2" key="1">
    <citation type="journal article" date="2019" name="Nat. Med.">
        <title>A library of human gut bacterial isolates paired with longitudinal multiomics data enables mechanistic microbiome research.</title>
        <authorList>
            <person name="Poyet M."/>
            <person name="Groussin M."/>
            <person name="Gibbons S.M."/>
            <person name="Avila-Pacheco J."/>
            <person name="Jiang X."/>
            <person name="Kearney S.M."/>
            <person name="Perrotta A.R."/>
            <person name="Berdy B."/>
            <person name="Zhao S."/>
            <person name="Lieberman T.D."/>
            <person name="Swanson P.K."/>
            <person name="Smith M."/>
            <person name="Roesemann S."/>
            <person name="Alexander J.E."/>
            <person name="Rich S.A."/>
            <person name="Livny J."/>
            <person name="Vlamakis H."/>
            <person name="Clish C."/>
            <person name="Bullock K."/>
            <person name="Deik A."/>
            <person name="Scott J."/>
            <person name="Pierce K.A."/>
            <person name="Xavier R.J."/>
            <person name="Alm E.J."/>
        </authorList>
    </citation>
    <scope>NUCLEOTIDE SEQUENCE</scope>
    <source>
        <strain evidence="2">BIOML-A4</strain>
    </source>
</reference>
<dbReference type="Pfam" id="PF23343">
    <property type="entry name" value="REP_ORF2-G2P"/>
    <property type="match status" value="1"/>
</dbReference>
<organism evidence="2">
    <name type="scientific">Parabacteroides goldsteinii</name>
    <dbReference type="NCBI Taxonomy" id="328812"/>
    <lineage>
        <taxon>Bacteria</taxon>
        <taxon>Pseudomonadati</taxon>
        <taxon>Bacteroidota</taxon>
        <taxon>Bacteroidia</taxon>
        <taxon>Bacteroidales</taxon>
        <taxon>Tannerellaceae</taxon>
        <taxon>Parabacteroides</taxon>
    </lineage>
</organism>
<sequence length="286" mass="33968">MAKCLHPFSLPGVGVVPCGRCPNCRSNKRQSWIYRLECEARQYPLSLFVTLTYDDEHLPMERIGSDLFAQEVPVVSKRDVQLFMKRLRRKYEDYKIRFFLTSEYGTENGRPHYHMILFGFPFTGKKAGDLLAECWQQGFVQAHPLTQREISYTCKYMYEKSAIPSVLQDVKSAKPFMMCSRRPGIGYVWLSEYILDFYRKHPRSYVMSAHGLKQAMPRYFAEKLYDDDMKEFLKEFRSAFYADLQVKGYNEFINMDARTRFLHDRMIIEMKEEYEKRANARLKSKK</sequence>
<dbReference type="EMBL" id="WKLP01000015">
    <property type="protein sequence ID" value="MRY12120.1"/>
    <property type="molecule type" value="Genomic_DNA"/>
</dbReference>
<dbReference type="InterPro" id="IPR056906">
    <property type="entry name" value="ORF2/G2P_dom"/>
</dbReference>